<dbReference type="GO" id="GO:0046718">
    <property type="term" value="P:symbiont entry into host cell"/>
    <property type="evidence" value="ECO:0007669"/>
    <property type="project" value="UniProtKB-KW"/>
</dbReference>
<evidence type="ECO:0000256" key="5">
    <source>
        <dbReference type="ARBA" id="ARBA00023296"/>
    </source>
</evidence>
<evidence type="ECO:0000256" key="3">
    <source>
        <dbReference type="ARBA" id="ARBA00022804"/>
    </source>
</evidence>
<proteinExistence type="predicted"/>
<dbReference type="GO" id="GO:0044423">
    <property type="term" value="C:virion component"/>
    <property type="evidence" value="ECO:0007669"/>
    <property type="project" value="UniProtKB-KW"/>
</dbReference>
<evidence type="ECO:0000256" key="2">
    <source>
        <dbReference type="ARBA" id="ARBA00022581"/>
    </source>
</evidence>
<dbReference type="AlphaFoldDB" id="A0A645DTI1"/>
<keyword evidence="3" id="KW-1161">Viral attachment to host cell</keyword>
<comment type="subcellular location">
    <subcellularLocation>
        <location evidence="1">Virion</location>
    </subcellularLocation>
</comment>
<dbReference type="Pfam" id="PF11133">
    <property type="entry name" value="Phage_head_fibr"/>
    <property type="match status" value="1"/>
</dbReference>
<evidence type="ECO:0000256" key="4">
    <source>
        <dbReference type="ARBA" id="ARBA00022844"/>
    </source>
</evidence>
<accession>A0A645DTI1</accession>
<keyword evidence="2" id="KW-0945">Host-virus interaction</keyword>
<keyword evidence="5" id="KW-1160">Virus entry into host cell</keyword>
<dbReference type="Gene3D" id="6.10.140.1630">
    <property type="match status" value="1"/>
</dbReference>
<sequence length="72" mass="7302">MIGGTLEVLDTATVTGLQSGYATEQTAGSVYQATNQAASAATTISDLTSDFNALMQKLKDAGIMAADQPGSM</sequence>
<evidence type="ECO:0000256" key="1">
    <source>
        <dbReference type="ARBA" id="ARBA00004328"/>
    </source>
</evidence>
<comment type="caution">
    <text evidence="6">The sequence shown here is derived from an EMBL/GenBank/DDBJ whole genome shotgun (WGS) entry which is preliminary data.</text>
</comment>
<protein>
    <submittedName>
        <fullName evidence="6">Uncharacterized protein</fullName>
    </submittedName>
</protein>
<name>A0A645DTI1_9ZZZZ</name>
<gene>
    <name evidence="6" type="ORF">SDC9_139766</name>
</gene>
<dbReference type="EMBL" id="VSSQ01039544">
    <property type="protein sequence ID" value="MPM92631.1"/>
    <property type="molecule type" value="Genomic_DNA"/>
</dbReference>
<evidence type="ECO:0000313" key="6">
    <source>
        <dbReference type="EMBL" id="MPM92631.1"/>
    </source>
</evidence>
<dbReference type="InterPro" id="IPR022741">
    <property type="entry name" value="Phage_B103_Gp8"/>
</dbReference>
<keyword evidence="4" id="KW-0946">Virion</keyword>
<organism evidence="6">
    <name type="scientific">bioreactor metagenome</name>
    <dbReference type="NCBI Taxonomy" id="1076179"/>
    <lineage>
        <taxon>unclassified sequences</taxon>
        <taxon>metagenomes</taxon>
        <taxon>ecological metagenomes</taxon>
    </lineage>
</organism>
<dbReference type="GO" id="GO:0019062">
    <property type="term" value="P:virion attachment to host cell"/>
    <property type="evidence" value="ECO:0007669"/>
    <property type="project" value="UniProtKB-KW"/>
</dbReference>
<reference evidence="6" key="1">
    <citation type="submission" date="2019-08" db="EMBL/GenBank/DDBJ databases">
        <authorList>
            <person name="Kucharzyk K."/>
            <person name="Murdoch R.W."/>
            <person name="Higgins S."/>
            <person name="Loffler F."/>
        </authorList>
    </citation>
    <scope>NUCLEOTIDE SEQUENCE</scope>
</reference>